<keyword evidence="1" id="KW-1133">Transmembrane helix</keyword>
<protein>
    <submittedName>
        <fullName evidence="2">Uncharacterized protein</fullName>
    </submittedName>
</protein>
<name>A0A7W7U361_9ACTN</name>
<gene>
    <name evidence="2" type="ORF">GGE06_005102</name>
</gene>
<accession>A0A7W7U361</accession>
<evidence type="ECO:0000313" key="2">
    <source>
        <dbReference type="EMBL" id="MBB4984156.1"/>
    </source>
</evidence>
<keyword evidence="1" id="KW-0472">Membrane</keyword>
<evidence type="ECO:0000256" key="1">
    <source>
        <dbReference type="SAM" id="Phobius"/>
    </source>
</evidence>
<proteinExistence type="predicted"/>
<keyword evidence="3" id="KW-1185">Reference proteome</keyword>
<dbReference type="RefSeq" id="WP_184931801.1">
    <property type="nucleotide sequence ID" value="NZ_JACHJY010000007.1"/>
</dbReference>
<sequence>MTPDDWFKMAPIGAALITAFASVWVAVAGMKRTALTALHTAHTGPRTAAVTAFLAAVDEARRKPTQKTVDAARTAKLGIVVLTYGNQAATVAVREQARQCVRALRAAQDSRSSLAQVPAEKLFDELEAAAAHEAADLAELRKDVGGVDPIDYRTGKPYTADMQDALAFVMSVYADQHAAYRDGRAAVDVDGDDRHSGSIRAEAEH</sequence>
<keyword evidence="1" id="KW-0812">Transmembrane</keyword>
<dbReference type="EMBL" id="JACHJY010000007">
    <property type="protein sequence ID" value="MBB4984156.1"/>
    <property type="molecule type" value="Genomic_DNA"/>
</dbReference>
<evidence type="ECO:0000313" key="3">
    <source>
        <dbReference type="Proteomes" id="UP000582643"/>
    </source>
</evidence>
<feature type="transmembrane region" description="Helical" evidence="1">
    <location>
        <begin position="6"/>
        <end position="27"/>
    </location>
</feature>
<dbReference type="AlphaFoldDB" id="A0A7W7U361"/>
<organism evidence="2 3">
    <name type="scientific">Streptomyces nymphaeiformis</name>
    <dbReference type="NCBI Taxonomy" id="2663842"/>
    <lineage>
        <taxon>Bacteria</taxon>
        <taxon>Bacillati</taxon>
        <taxon>Actinomycetota</taxon>
        <taxon>Actinomycetes</taxon>
        <taxon>Kitasatosporales</taxon>
        <taxon>Streptomycetaceae</taxon>
        <taxon>Streptomyces</taxon>
    </lineage>
</organism>
<reference evidence="2 3" key="1">
    <citation type="submission" date="2020-08" db="EMBL/GenBank/DDBJ databases">
        <title>Genomic Encyclopedia of Type Strains, Phase III (KMG-III): the genomes of soil and plant-associated and newly described type strains.</title>
        <authorList>
            <person name="Whitman W."/>
        </authorList>
    </citation>
    <scope>NUCLEOTIDE SEQUENCE [LARGE SCALE GENOMIC DNA]</scope>
    <source>
        <strain evidence="2 3">SFB5A</strain>
    </source>
</reference>
<comment type="caution">
    <text evidence="2">The sequence shown here is derived from an EMBL/GenBank/DDBJ whole genome shotgun (WGS) entry which is preliminary data.</text>
</comment>
<dbReference type="Proteomes" id="UP000582643">
    <property type="component" value="Unassembled WGS sequence"/>
</dbReference>